<keyword evidence="3" id="KW-1185">Reference proteome</keyword>
<name>A0ABY4WCW3_9BACL</name>
<dbReference type="SUPFAM" id="SSF110849">
    <property type="entry name" value="ParB/Sulfiredoxin"/>
    <property type="match status" value="1"/>
</dbReference>
<dbReference type="EMBL" id="CP098755">
    <property type="protein sequence ID" value="USG63998.1"/>
    <property type="molecule type" value="Genomic_DNA"/>
</dbReference>
<reference evidence="2" key="1">
    <citation type="submission" date="2022-06" db="EMBL/GenBank/DDBJ databases">
        <title>Genome sequencing of Brevibacillus sp. BB3-R1.</title>
        <authorList>
            <person name="Heo J."/>
            <person name="Lee D."/>
            <person name="Won M."/>
            <person name="Han B.-H."/>
            <person name="Hong S.-B."/>
            <person name="Kwon S.-W."/>
        </authorList>
    </citation>
    <scope>NUCLEOTIDE SEQUENCE</scope>
    <source>
        <strain evidence="2">BB3-R1</strain>
    </source>
</reference>
<proteinExistence type="predicted"/>
<feature type="domain" description="ParB-like N-terminal" evidence="1">
    <location>
        <begin position="4"/>
        <end position="94"/>
    </location>
</feature>
<gene>
    <name evidence="2" type="ORF">NDK47_17770</name>
</gene>
<dbReference type="Pfam" id="PF02195">
    <property type="entry name" value="ParB_N"/>
    <property type="match status" value="1"/>
</dbReference>
<evidence type="ECO:0000313" key="3">
    <source>
        <dbReference type="Proteomes" id="UP001056500"/>
    </source>
</evidence>
<dbReference type="InterPro" id="IPR003115">
    <property type="entry name" value="ParB_N"/>
</dbReference>
<dbReference type="SMART" id="SM00470">
    <property type="entry name" value="ParB"/>
    <property type="match status" value="1"/>
</dbReference>
<sequence length="187" mass="21274">MDIRKIPVSMINPAPYNPRIDLQPGDPDYEKLKRSIEDFGYVEPIVWNERTGHLVGGHQRFKILVNEQGATEVEVSVVDLDETKEKVLNLALNKIRGDWDEEKLAHILEELQGELDIALTGFDAEEANKLIEQFTFKSDADAEFTNKELDLADFAEDKFECQCPRCGFVFNPKDPIPLEEGHAEDEA</sequence>
<organism evidence="2 3">
    <name type="scientific">Brevibacillus ruminantium</name>
    <dbReference type="NCBI Taxonomy" id="2950604"/>
    <lineage>
        <taxon>Bacteria</taxon>
        <taxon>Bacillati</taxon>
        <taxon>Bacillota</taxon>
        <taxon>Bacilli</taxon>
        <taxon>Bacillales</taxon>
        <taxon>Paenibacillaceae</taxon>
        <taxon>Brevibacillus</taxon>
    </lineage>
</organism>
<dbReference type="InterPro" id="IPR036086">
    <property type="entry name" value="ParB/Sulfiredoxin_sf"/>
</dbReference>
<dbReference type="Proteomes" id="UP001056500">
    <property type="component" value="Chromosome"/>
</dbReference>
<evidence type="ECO:0000313" key="2">
    <source>
        <dbReference type="EMBL" id="USG63998.1"/>
    </source>
</evidence>
<dbReference type="CDD" id="cd16401">
    <property type="entry name" value="ParB_N_like_MT"/>
    <property type="match status" value="1"/>
</dbReference>
<dbReference type="Gene3D" id="3.90.1530.10">
    <property type="entry name" value="Conserved hypothetical protein from pyrococcus furiosus pfu- 392566-001, ParB domain"/>
    <property type="match status" value="1"/>
</dbReference>
<dbReference type="RefSeq" id="WP_251871082.1">
    <property type="nucleotide sequence ID" value="NZ_CP098755.1"/>
</dbReference>
<evidence type="ECO:0000259" key="1">
    <source>
        <dbReference type="SMART" id="SM00470"/>
    </source>
</evidence>
<accession>A0ABY4WCW3</accession>
<protein>
    <submittedName>
        <fullName evidence="2">ParB N-terminal domain-containing protein</fullName>
    </submittedName>
</protein>